<reference evidence="3 4" key="1">
    <citation type="submission" date="2019-10" db="EMBL/GenBank/DDBJ databases">
        <title>Genome Sequences from Six Type Strain Members of the Archaeal Family Sulfolobaceae: Acidianus ambivalens, Acidianus infernus, Metallosphaera prunae, Stygiolobus azoricus, Sulfolobus metallicus, and Sulfurisphaera ohwakuensis.</title>
        <authorList>
            <person name="Counts J.A."/>
            <person name="Kelly R.M."/>
        </authorList>
    </citation>
    <scope>NUCLEOTIDE SEQUENCE [LARGE SCALE GENOMIC DNA]</scope>
    <source>
        <strain evidence="3 4">TA-1</strain>
    </source>
</reference>
<evidence type="ECO:0000313" key="4">
    <source>
        <dbReference type="Proteomes" id="UP000427373"/>
    </source>
</evidence>
<protein>
    <submittedName>
        <fullName evidence="3">Uncharacterized protein</fullName>
    </submittedName>
</protein>
<dbReference type="GeneID" id="42800409"/>
<dbReference type="EMBL" id="JACHFY010000041">
    <property type="protein sequence ID" value="MBB5255097.1"/>
    <property type="molecule type" value="Genomic_DNA"/>
</dbReference>
<proteinExistence type="predicted"/>
<dbReference type="RefSeq" id="WP_156014034.1">
    <property type="nucleotide sequence ID" value="NZ_CP045484.1"/>
</dbReference>
<evidence type="ECO:0000256" key="1">
    <source>
        <dbReference type="SAM" id="Phobius"/>
    </source>
</evidence>
<dbReference type="EMBL" id="CP045484">
    <property type="protein sequence ID" value="QGR16479.1"/>
    <property type="molecule type" value="Genomic_DNA"/>
</dbReference>
<reference evidence="2 5" key="2">
    <citation type="submission" date="2020-08" db="EMBL/GenBank/DDBJ databases">
        <title>Genomic Encyclopedia of Type Strains, Phase IV (KMG-IV): sequencing the most valuable type-strain genomes for metagenomic binning, comparative biology and taxonomic classification.</title>
        <authorList>
            <person name="Goeker M."/>
        </authorList>
    </citation>
    <scope>NUCLEOTIDE SEQUENCE [LARGE SCALE GENOMIC DNA]</scope>
    <source>
        <strain evidence="2 5">DSM 12421</strain>
    </source>
</reference>
<feature type="transmembrane region" description="Helical" evidence="1">
    <location>
        <begin position="100"/>
        <end position="126"/>
    </location>
</feature>
<feature type="transmembrane region" description="Helical" evidence="1">
    <location>
        <begin position="225"/>
        <end position="244"/>
    </location>
</feature>
<evidence type="ECO:0000313" key="2">
    <source>
        <dbReference type="EMBL" id="MBB5255097.1"/>
    </source>
</evidence>
<dbReference type="KEGG" id="soh:D1869_04140"/>
<feature type="transmembrane region" description="Helical" evidence="1">
    <location>
        <begin position="59"/>
        <end position="79"/>
    </location>
</feature>
<keyword evidence="1" id="KW-0812">Transmembrane</keyword>
<gene>
    <name evidence="3" type="ORF">D1869_04140</name>
    <name evidence="2" type="ORF">HNQ62_002872</name>
</gene>
<accession>A0A650CFD8</accession>
<evidence type="ECO:0000313" key="5">
    <source>
        <dbReference type="Proteomes" id="UP000582213"/>
    </source>
</evidence>
<sequence>MLRNSLLKLFFFTTVRKKRFLWILVAFTLLSAMLAYLGYLSFKNGLDYVPYEDMIYDTFNFTVVASIIFAGDLVSEDFGSNVKYILLQLGERSSLVTSKFLVSLFAVSLIGYLIPILSNLIVISVYKGLPNLEYIGILYLYVIAYTSLNSLFSALFYDKGSKVTIMVNIILWEIVYFIYSSFISQINSMKQFYYTSLPILAEGLYKYYYNISKGFNPIKPNLEDAILVPVIVTIIAVVATYIRVMSIKI</sequence>
<feature type="transmembrane region" description="Helical" evidence="1">
    <location>
        <begin position="20"/>
        <end position="39"/>
    </location>
</feature>
<feature type="transmembrane region" description="Helical" evidence="1">
    <location>
        <begin position="138"/>
        <end position="157"/>
    </location>
</feature>
<feature type="transmembrane region" description="Helical" evidence="1">
    <location>
        <begin position="169"/>
        <end position="186"/>
    </location>
</feature>
<dbReference type="Proteomes" id="UP000582213">
    <property type="component" value="Unassembled WGS sequence"/>
</dbReference>
<keyword evidence="1" id="KW-0472">Membrane</keyword>
<keyword evidence="1" id="KW-1133">Transmembrane helix</keyword>
<organism evidence="3 4">
    <name type="scientific">Sulfurisphaera ohwakuensis</name>
    <dbReference type="NCBI Taxonomy" id="69656"/>
    <lineage>
        <taxon>Archaea</taxon>
        <taxon>Thermoproteota</taxon>
        <taxon>Thermoprotei</taxon>
        <taxon>Sulfolobales</taxon>
        <taxon>Sulfolobaceae</taxon>
        <taxon>Sulfurisphaera</taxon>
    </lineage>
</organism>
<dbReference type="AlphaFoldDB" id="A0A650CFD8"/>
<keyword evidence="4" id="KW-1185">Reference proteome</keyword>
<evidence type="ECO:0000313" key="3">
    <source>
        <dbReference type="EMBL" id="QGR16479.1"/>
    </source>
</evidence>
<name>A0A650CFD8_SULOH</name>
<dbReference type="OrthoDB" id="378302at2157"/>
<dbReference type="Proteomes" id="UP000427373">
    <property type="component" value="Chromosome"/>
</dbReference>